<reference evidence="2" key="1">
    <citation type="submission" date="2018-02" db="EMBL/GenBank/DDBJ databases">
        <title>Rhizophora mucronata_Transcriptome.</title>
        <authorList>
            <person name="Meera S.P."/>
            <person name="Sreeshan A."/>
            <person name="Augustine A."/>
        </authorList>
    </citation>
    <scope>NUCLEOTIDE SEQUENCE</scope>
    <source>
        <tissue evidence="2">Leaf</tissue>
    </source>
</reference>
<evidence type="ECO:0000256" key="1">
    <source>
        <dbReference type="SAM" id="MobiDB-lite"/>
    </source>
</evidence>
<protein>
    <submittedName>
        <fullName evidence="2">Uncharacterized protein</fullName>
    </submittedName>
</protein>
<dbReference type="EMBL" id="GGEC01082094">
    <property type="protein sequence ID" value="MBX62578.1"/>
    <property type="molecule type" value="Transcribed_RNA"/>
</dbReference>
<sequence>MNQFLGTGIYRVYGWPMTIKQQISIASGFQNTILPPYASMAQESIASFSTPRRGRFHSTRKYGSPPEPPGRNSNKLISQMIVA</sequence>
<organism evidence="2">
    <name type="scientific">Rhizophora mucronata</name>
    <name type="common">Asiatic mangrove</name>
    <dbReference type="NCBI Taxonomy" id="61149"/>
    <lineage>
        <taxon>Eukaryota</taxon>
        <taxon>Viridiplantae</taxon>
        <taxon>Streptophyta</taxon>
        <taxon>Embryophyta</taxon>
        <taxon>Tracheophyta</taxon>
        <taxon>Spermatophyta</taxon>
        <taxon>Magnoliopsida</taxon>
        <taxon>eudicotyledons</taxon>
        <taxon>Gunneridae</taxon>
        <taxon>Pentapetalae</taxon>
        <taxon>rosids</taxon>
        <taxon>fabids</taxon>
        <taxon>Malpighiales</taxon>
        <taxon>Rhizophoraceae</taxon>
        <taxon>Rhizophora</taxon>
    </lineage>
</organism>
<proteinExistence type="predicted"/>
<evidence type="ECO:0000313" key="2">
    <source>
        <dbReference type="EMBL" id="MBX62578.1"/>
    </source>
</evidence>
<name>A0A2P2Q6H7_RHIMU</name>
<feature type="region of interest" description="Disordered" evidence="1">
    <location>
        <begin position="50"/>
        <end position="77"/>
    </location>
</feature>
<dbReference type="AlphaFoldDB" id="A0A2P2Q6H7"/>
<accession>A0A2P2Q6H7</accession>